<dbReference type="GO" id="GO:0046872">
    <property type="term" value="F:metal ion binding"/>
    <property type="evidence" value="ECO:0007669"/>
    <property type="project" value="UniProtKB-KW"/>
</dbReference>
<dbReference type="Pfam" id="PF02146">
    <property type="entry name" value="SIR2"/>
    <property type="match status" value="1"/>
</dbReference>
<feature type="binding site" evidence="7">
    <location>
        <position position="196"/>
    </location>
    <ligand>
        <name>Zn(2+)</name>
        <dbReference type="ChEBI" id="CHEBI:29105"/>
    </ligand>
</feature>
<evidence type="ECO:0000259" key="9">
    <source>
        <dbReference type="PROSITE" id="PS50305"/>
    </source>
</evidence>
<evidence type="ECO:0000256" key="2">
    <source>
        <dbReference type="ARBA" id="ARBA00006924"/>
    </source>
</evidence>
<dbReference type="SUPFAM" id="SSF52467">
    <property type="entry name" value="DHS-like NAD/FAD-binding domain"/>
    <property type="match status" value="1"/>
</dbReference>
<dbReference type="PROSITE" id="PS50305">
    <property type="entry name" value="SIRTUIN"/>
    <property type="match status" value="1"/>
</dbReference>
<evidence type="ECO:0000256" key="5">
    <source>
        <dbReference type="ARBA" id="ARBA00022833"/>
    </source>
</evidence>
<dbReference type="InterPro" id="IPR003000">
    <property type="entry name" value="Sirtuin"/>
</dbReference>
<dbReference type="CDD" id="cd01408">
    <property type="entry name" value="SIRT1"/>
    <property type="match status" value="1"/>
</dbReference>
<feature type="region of interest" description="Disordered" evidence="8">
    <location>
        <begin position="440"/>
        <end position="463"/>
    </location>
</feature>
<comment type="cofactor">
    <cofactor evidence="1">
        <name>Zn(2+)</name>
        <dbReference type="ChEBI" id="CHEBI:29105"/>
    </cofactor>
</comment>
<gene>
    <name evidence="10" type="ORF">BC936DRAFT_146177</name>
</gene>
<evidence type="ECO:0000256" key="6">
    <source>
        <dbReference type="ARBA" id="ARBA00023027"/>
    </source>
</evidence>
<dbReference type="Gene3D" id="3.40.50.1220">
    <property type="entry name" value="TPP-binding domain"/>
    <property type="match status" value="1"/>
</dbReference>
<keyword evidence="4 7" id="KW-0479">Metal-binding</keyword>
<reference evidence="10 11" key="1">
    <citation type="journal article" date="2018" name="New Phytol.">
        <title>Phylogenomics of Endogonaceae and evolution of mycorrhizas within Mucoromycota.</title>
        <authorList>
            <person name="Chang Y."/>
            <person name="Desiro A."/>
            <person name="Na H."/>
            <person name="Sandor L."/>
            <person name="Lipzen A."/>
            <person name="Clum A."/>
            <person name="Barry K."/>
            <person name="Grigoriev I.V."/>
            <person name="Martin F.M."/>
            <person name="Stajich J.E."/>
            <person name="Smith M.E."/>
            <person name="Bonito G."/>
            <person name="Spatafora J.W."/>
        </authorList>
    </citation>
    <scope>NUCLEOTIDE SEQUENCE [LARGE SCALE GENOMIC DNA]</scope>
    <source>
        <strain evidence="10 11">GMNB39</strain>
    </source>
</reference>
<dbReference type="Gene3D" id="3.30.1600.10">
    <property type="entry name" value="SIR2/SIRT2 'Small Domain"/>
    <property type="match status" value="1"/>
</dbReference>
<dbReference type="GO" id="GO:0070403">
    <property type="term" value="F:NAD+ binding"/>
    <property type="evidence" value="ECO:0007669"/>
    <property type="project" value="InterPro"/>
</dbReference>
<evidence type="ECO:0000313" key="11">
    <source>
        <dbReference type="Proteomes" id="UP000268093"/>
    </source>
</evidence>
<comment type="caution">
    <text evidence="10">The sequence shown here is derived from an EMBL/GenBank/DDBJ whole genome shotgun (WGS) entry which is preliminary data.</text>
</comment>
<name>A0A433D8A8_9FUNG</name>
<sequence length="463" mass="52242">MYNTVFIFDRMGANISDLNLGSNDYPIDVSLPQVPNMNVPPSERPDLKAIANLITDGKAKSIITMTGAGISTAAGIPDFRSPGTGLYDNLQKYDLPYPEAIFDISFFHENPEPFYALTKELYPGKFLPTKTHYFLTLLHHKQLLLRAFTQNIDTLERLAGVPDDILVEAHGSFASARCVKCKEMAANDMIPRCEHCKTGIVKPEITFFGESLPDRFFKCVRDFESADLLIVIGTSLKVQPFASLIDQVDMKTPRLLINREVAGVGFYPFQGFDFTSDRDAVWLGDCDEGVEELCELLGWRKELDVLYAAGHAELKKLWAEEKERAGAVAGKLDDQTAQEREESLVIERLAEDLERTVRLPKDAEESEAWEEKGEKEREERKKAEGQAGEERRKEETERKVMEAVREAQAQEVEIEVTTVIVEVKREEVEVKVETAVTKNKTTTATEEVKPEVTEQEIKKDNVD</sequence>
<feature type="region of interest" description="Disordered" evidence="8">
    <location>
        <begin position="357"/>
        <end position="399"/>
    </location>
</feature>
<organism evidence="10 11">
    <name type="scientific">Jimgerdemannia flammicorona</name>
    <dbReference type="NCBI Taxonomy" id="994334"/>
    <lineage>
        <taxon>Eukaryota</taxon>
        <taxon>Fungi</taxon>
        <taxon>Fungi incertae sedis</taxon>
        <taxon>Mucoromycota</taxon>
        <taxon>Mucoromycotina</taxon>
        <taxon>Endogonomycetes</taxon>
        <taxon>Endogonales</taxon>
        <taxon>Endogonaceae</taxon>
        <taxon>Jimgerdemannia</taxon>
    </lineage>
</organism>
<dbReference type="InterPro" id="IPR026591">
    <property type="entry name" value="Sirtuin_cat_small_dom_sf"/>
</dbReference>
<evidence type="ECO:0000256" key="7">
    <source>
        <dbReference type="PROSITE-ProRule" id="PRU00236"/>
    </source>
</evidence>
<dbReference type="OrthoDB" id="420264at2759"/>
<evidence type="ECO:0000256" key="1">
    <source>
        <dbReference type="ARBA" id="ARBA00001947"/>
    </source>
</evidence>
<keyword evidence="5 7" id="KW-0862">Zinc</keyword>
<dbReference type="GO" id="GO:0005634">
    <property type="term" value="C:nucleus"/>
    <property type="evidence" value="ECO:0007669"/>
    <property type="project" value="TreeGrafter"/>
</dbReference>
<feature type="domain" description="Deacetylase sirtuin-type" evidence="9">
    <location>
        <begin position="40"/>
        <end position="300"/>
    </location>
</feature>
<evidence type="ECO:0000256" key="4">
    <source>
        <dbReference type="ARBA" id="ARBA00022723"/>
    </source>
</evidence>
<protein>
    <recommendedName>
        <fullName evidence="9">Deacetylase sirtuin-type domain-containing protein</fullName>
    </recommendedName>
</protein>
<feature type="binding site" evidence="7">
    <location>
        <position position="181"/>
    </location>
    <ligand>
        <name>Zn(2+)</name>
        <dbReference type="ChEBI" id="CHEBI:29105"/>
    </ligand>
</feature>
<comment type="similarity">
    <text evidence="2">Belongs to the sirtuin family. Class I subfamily.</text>
</comment>
<dbReference type="InterPro" id="IPR050134">
    <property type="entry name" value="NAD-dep_sirtuin_deacylases"/>
</dbReference>
<evidence type="ECO:0000313" key="10">
    <source>
        <dbReference type="EMBL" id="RUP47063.1"/>
    </source>
</evidence>
<dbReference type="InterPro" id="IPR026590">
    <property type="entry name" value="Ssirtuin_cat_dom"/>
</dbReference>
<keyword evidence="3" id="KW-0808">Transferase</keyword>
<feature type="binding site" evidence="7">
    <location>
        <position position="193"/>
    </location>
    <ligand>
        <name>Zn(2+)</name>
        <dbReference type="ChEBI" id="CHEBI:29105"/>
    </ligand>
</feature>
<dbReference type="PANTHER" id="PTHR11085">
    <property type="entry name" value="NAD-DEPENDENT PROTEIN DEACYLASE SIRTUIN-5, MITOCHONDRIAL-RELATED"/>
    <property type="match status" value="1"/>
</dbReference>
<feature type="active site" description="Proton acceptor" evidence="7">
    <location>
        <position position="170"/>
    </location>
</feature>
<keyword evidence="6" id="KW-0520">NAD</keyword>
<proteinExistence type="inferred from homology"/>
<dbReference type="AlphaFoldDB" id="A0A433D8A8"/>
<evidence type="ECO:0000256" key="8">
    <source>
        <dbReference type="SAM" id="MobiDB-lite"/>
    </source>
</evidence>
<accession>A0A433D8A8</accession>
<keyword evidence="11" id="KW-1185">Reference proteome</keyword>
<dbReference type="PANTHER" id="PTHR11085:SF6">
    <property type="entry name" value="NAD-DEPENDENT PROTEIN DEACETYLASE SIRTUIN-2"/>
    <property type="match status" value="1"/>
</dbReference>
<evidence type="ECO:0000256" key="3">
    <source>
        <dbReference type="ARBA" id="ARBA00022679"/>
    </source>
</evidence>
<dbReference type="EMBL" id="RBNI01005006">
    <property type="protein sequence ID" value="RUP47063.1"/>
    <property type="molecule type" value="Genomic_DNA"/>
</dbReference>
<dbReference type="GO" id="GO:0017136">
    <property type="term" value="F:histone deacetylase activity, NAD-dependent"/>
    <property type="evidence" value="ECO:0007669"/>
    <property type="project" value="TreeGrafter"/>
</dbReference>
<dbReference type="Proteomes" id="UP000268093">
    <property type="component" value="Unassembled WGS sequence"/>
</dbReference>
<feature type="binding site" evidence="7">
    <location>
        <position position="178"/>
    </location>
    <ligand>
        <name>Zn(2+)</name>
        <dbReference type="ChEBI" id="CHEBI:29105"/>
    </ligand>
</feature>
<feature type="compositionally biased region" description="Basic and acidic residues" evidence="8">
    <location>
        <begin position="446"/>
        <end position="463"/>
    </location>
</feature>
<dbReference type="InterPro" id="IPR029035">
    <property type="entry name" value="DHS-like_NAD/FAD-binding_dom"/>
</dbReference>